<dbReference type="InterPro" id="IPR001173">
    <property type="entry name" value="Glyco_trans_2-like"/>
</dbReference>
<dbReference type="Pfam" id="PF00535">
    <property type="entry name" value="Glycos_transf_2"/>
    <property type="match status" value="1"/>
</dbReference>
<dbReference type="PANTHER" id="PTHR43179:SF12">
    <property type="entry name" value="GALACTOFURANOSYLTRANSFERASE GLFT2"/>
    <property type="match status" value="1"/>
</dbReference>
<protein>
    <submittedName>
        <fullName evidence="6">Glycosyltransferase</fullName>
        <ecNumber evidence="6">2.4.-.-</ecNumber>
    </submittedName>
</protein>
<evidence type="ECO:0000256" key="1">
    <source>
        <dbReference type="ARBA" id="ARBA00004776"/>
    </source>
</evidence>
<organism evidence="6 7">
    <name type="scientific">Actinocrinis puniceicyclus</name>
    <dbReference type="NCBI Taxonomy" id="977794"/>
    <lineage>
        <taxon>Bacteria</taxon>
        <taxon>Bacillati</taxon>
        <taxon>Actinomycetota</taxon>
        <taxon>Actinomycetes</taxon>
        <taxon>Catenulisporales</taxon>
        <taxon>Actinospicaceae</taxon>
        <taxon>Actinocrinis</taxon>
    </lineage>
</organism>
<keyword evidence="4 6" id="KW-0808">Transferase</keyword>
<evidence type="ECO:0000313" key="7">
    <source>
        <dbReference type="Proteomes" id="UP000677913"/>
    </source>
</evidence>
<name>A0A8J7WJH3_9ACTN</name>
<dbReference type="Proteomes" id="UP000677913">
    <property type="component" value="Unassembled WGS sequence"/>
</dbReference>
<feature type="domain" description="Glycosyltransferase 2-like" evidence="5">
    <location>
        <begin position="21"/>
        <end position="127"/>
    </location>
</feature>
<dbReference type="EC" id="2.4.-.-" evidence="6"/>
<dbReference type="AlphaFoldDB" id="A0A8J7WJH3"/>
<dbReference type="Gene3D" id="3.90.550.10">
    <property type="entry name" value="Spore Coat Polysaccharide Biosynthesis Protein SpsA, Chain A"/>
    <property type="match status" value="1"/>
</dbReference>
<proteinExistence type="inferred from homology"/>
<sequence>MTSHGPGMRIAAVATAYHPDDRLTAVVEAALETCSAVVVVDNTPGTDPTVADKLPGLGAAEGRVKVLRSGENVGLAAALNLGVRELPDDAQAVLLLDQDSVLPGEMVTALAGHLDDPTVGIAAPTPWDAAHDSSYDNLAALRAEVADRTDVITSGMLIRRGALDRVGPFREDFFVDFVDIDFCLRLRRAGLRIVQDQRLKLPHSLGDRRPHRLGPLRVQVVHYPAWRLYWIARGAATLLRENLRREPLWSVKAVLFLGSWTWRTAAFEDGRVSHLAALLRGARDGLLRRVSLRYLPEGATYRAAR</sequence>
<dbReference type="GO" id="GO:0016757">
    <property type="term" value="F:glycosyltransferase activity"/>
    <property type="evidence" value="ECO:0007669"/>
    <property type="project" value="UniProtKB-KW"/>
</dbReference>
<dbReference type="SUPFAM" id="SSF53448">
    <property type="entry name" value="Nucleotide-diphospho-sugar transferases"/>
    <property type="match status" value="1"/>
</dbReference>
<dbReference type="RefSeq" id="WP_211465153.1">
    <property type="nucleotide sequence ID" value="NZ_JAGSXH010000011.1"/>
</dbReference>
<accession>A0A8J7WJH3</accession>
<keyword evidence="7" id="KW-1185">Reference proteome</keyword>
<comment type="caution">
    <text evidence="6">The sequence shown here is derived from an EMBL/GenBank/DDBJ whole genome shotgun (WGS) entry which is preliminary data.</text>
</comment>
<evidence type="ECO:0000256" key="3">
    <source>
        <dbReference type="ARBA" id="ARBA00022676"/>
    </source>
</evidence>
<dbReference type="EMBL" id="JAGSXH010000011">
    <property type="protein sequence ID" value="MBS2962463.1"/>
    <property type="molecule type" value="Genomic_DNA"/>
</dbReference>
<reference evidence="6" key="1">
    <citation type="submission" date="2021-04" db="EMBL/GenBank/DDBJ databases">
        <title>Genome based classification of Actinospica acidithermotolerans sp. nov., an actinobacterium isolated from an Indonesian hot spring.</title>
        <authorList>
            <person name="Kusuma A.B."/>
            <person name="Putra K.E."/>
            <person name="Nafisah S."/>
            <person name="Loh J."/>
            <person name="Nouioui I."/>
            <person name="Goodfellow M."/>
        </authorList>
    </citation>
    <scope>NUCLEOTIDE SEQUENCE</scope>
    <source>
        <strain evidence="6">DSM 45618</strain>
    </source>
</reference>
<comment type="similarity">
    <text evidence="2">Belongs to the glycosyltransferase 2 family.</text>
</comment>
<evidence type="ECO:0000313" key="6">
    <source>
        <dbReference type="EMBL" id="MBS2962463.1"/>
    </source>
</evidence>
<comment type="pathway">
    <text evidence="1">Cell wall biogenesis; cell wall polysaccharide biosynthesis.</text>
</comment>
<dbReference type="InterPro" id="IPR029044">
    <property type="entry name" value="Nucleotide-diphossugar_trans"/>
</dbReference>
<evidence type="ECO:0000256" key="4">
    <source>
        <dbReference type="ARBA" id="ARBA00022679"/>
    </source>
</evidence>
<dbReference type="PANTHER" id="PTHR43179">
    <property type="entry name" value="RHAMNOSYLTRANSFERASE WBBL"/>
    <property type="match status" value="1"/>
</dbReference>
<evidence type="ECO:0000259" key="5">
    <source>
        <dbReference type="Pfam" id="PF00535"/>
    </source>
</evidence>
<evidence type="ECO:0000256" key="2">
    <source>
        <dbReference type="ARBA" id="ARBA00006739"/>
    </source>
</evidence>
<keyword evidence="3 6" id="KW-0328">Glycosyltransferase</keyword>
<gene>
    <name evidence="6" type="ORF">KGA66_05360</name>
</gene>